<feature type="compositionally biased region" description="Polar residues" evidence="1">
    <location>
        <begin position="126"/>
        <end position="137"/>
    </location>
</feature>
<dbReference type="AlphaFoldDB" id="A0AAW0DA74"/>
<evidence type="ECO:0000313" key="3">
    <source>
        <dbReference type="Proteomes" id="UP001362999"/>
    </source>
</evidence>
<gene>
    <name evidence="2" type="ORF">R3P38DRAFT_2868150</name>
</gene>
<feature type="region of interest" description="Disordered" evidence="1">
    <location>
        <begin position="68"/>
        <end position="238"/>
    </location>
</feature>
<proteinExistence type="predicted"/>
<protein>
    <submittedName>
        <fullName evidence="2">E3 ubiquitin isg15 ligase trim25-like protein</fullName>
    </submittedName>
</protein>
<dbReference type="GO" id="GO:0005634">
    <property type="term" value="C:nucleus"/>
    <property type="evidence" value="ECO:0007669"/>
    <property type="project" value="TreeGrafter"/>
</dbReference>
<comment type="caution">
    <text evidence="2">The sequence shown here is derived from an EMBL/GenBank/DDBJ whole genome shotgun (WGS) entry which is preliminary data.</text>
</comment>
<evidence type="ECO:0000256" key="1">
    <source>
        <dbReference type="SAM" id="MobiDB-lite"/>
    </source>
</evidence>
<dbReference type="InterPro" id="IPR037647">
    <property type="entry name" value="HIRIP3"/>
</dbReference>
<feature type="compositionally biased region" description="Acidic residues" evidence="1">
    <location>
        <begin position="325"/>
        <end position="335"/>
    </location>
</feature>
<evidence type="ECO:0000313" key="2">
    <source>
        <dbReference type="EMBL" id="KAK7048236.1"/>
    </source>
</evidence>
<name>A0AAW0DA74_9AGAR</name>
<dbReference type="EMBL" id="JAWWNJ010000009">
    <property type="protein sequence ID" value="KAK7048236.1"/>
    <property type="molecule type" value="Genomic_DNA"/>
</dbReference>
<dbReference type="Proteomes" id="UP001362999">
    <property type="component" value="Unassembled WGS sequence"/>
</dbReference>
<feature type="region of interest" description="Disordered" evidence="1">
    <location>
        <begin position="311"/>
        <end position="357"/>
    </location>
</feature>
<feature type="compositionally biased region" description="Basic and acidic residues" evidence="1">
    <location>
        <begin position="152"/>
        <end position="163"/>
    </location>
</feature>
<accession>A0AAW0DA74</accession>
<dbReference type="PANTHER" id="PTHR15410">
    <property type="entry name" value="HIRA-INTERACTING PROTEIN 3"/>
    <property type="match status" value="1"/>
</dbReference>
<keyword evidence="3" id="KW-1185">Reference proteome</keyword>
<feature type="compositionally biased region" description="Basic and acidic residues" evidence="1">
    <location>
        <begin position="78"/>
        <end position="92"/>
    </location>
</feature>
<sequence length="357" mass="38973">MSLNSIVFDARRNGTINTLTPRIVRETLEKKHALETGILNDKALSIRSLLKSALAEAAEEPLPPIENAVLSTKAKKRKSDEMLEDSTTKSNEKTMSASSKPKKSGSKQYKSRETIPTSDIEEDVSDTANTSAENTSMEVEKPSAGPSTTSSKENRVAIPEKRTKPPSSKASGSKTKHSPRPSAASTPLADSDNESALSVLEDEPPKKKPKTGKSKQKGDTSKSSKGKKASSSLSKDEETIKRLKSLVVACGVRKQWGKIFKDVDSSSQQIKILKQTLTDLGMTGRMSLEQAKTIKAKREFAQELEDVQQFAAAAARPKVKPSAKEEEEEESEEEELPVKRKPNARKSIMDFLGDQSD</sequence>
<organism evidence="2 3">
    <name type="scientific">Favolaschia claudopus</name>
    <dbReference type="NCBI Taxonomy" id="2862362"/>
    <lineage>
        <taxon>Eukaryota</taxon>
        <taxon>Fungi</taxon>
        <taxon>Dikarya</taxon>
        <taxon>Basidiomycota</taxon>
        <taxon>Agaricomycotina</taxon>
        <taxon>Agaricomycetes</taxon>
        <taxon>Agaricomycetidae</taxon>
        <taxon>Agaricales</taxon>
        <taxon>Marasmiineae</taxon>
        <taxon>Mycenaceae</taxon>
        <taxon>Favolaschia</taxon>
    </lineage>
</organism>
<dbReference type="PANTHER" id="PTHR15410:SF2">
    <property type="entry name" value="HIRA-INTERACTING PROTEIN 3"/>
    <property type="match status" value="1"/>
</dbReference>
<reference evidence="2 3" key="1">
    <citation type="journal article" date="2024" name="J Genomics">
        <title>Draft genome sequencing and assembly of Favolaschia claudopus CIRM-BRFM 2984 isolated from oak limbs.</title>
        <authorList>
            <person name="Navarro D."/>
            <person name="Drula E."/>
            <person name="Chaduli D."/>
            <person name="Cazenave R."/>
            <person name="Ahrendt S."/>
            <person name="Wang J."/>
            <person name="Lipzen A."/>
            <person name="Daum C."/>
            <person name="Barry K."/>
            <person name="Grigoriev I.V."/>
            <person name="Favel A."/>
            <person name="Rosso M.N."/>
            <person name="Martin F."/>
        </authorList>
    </citation>
    <scope>NUCLEOTIDE SEQUENCE [LARGE SCALE GENOMIC DNA]</scope>
    <source>
        <strain evidence="2 3">CIRM-BRFM 2984</strain>
    </source>
</reference>